<name>A0A7G9S456_9MICO</name>
<dbReference type="InterPro" id="IPR007325">
    <property type="entry name" value="KFase/CYL"/>
</dbReference>
<dbReference type="PANTHER" id="PTHR31118">
    <property type="entry name" value="CYCLASE-LIKE PROTEIN 2"/>
    <property type="match status" value="1"/>
</dbReference>
<proteinExistence type="predicted"/>
<sequence>MRFVDLSHPIATGMPVYPGDPEVAIEHALTIDTDGVAVDQLSLGSHSGTHLDAPSHSIVGGRTVDELSLEQLWGRARVLRASVDPGSEIGVADLEIPDRLPGIVVVSTGWDAYFGTSAAIEHPNISLDLAKLLWSRGARVLGVDTLSPDATGSEVLDMPVHEFWLGNDGVIVENLRGLGAIPDEVEVSMLPLRLAGVDGSPVRVVARFNA</sequence>
<dbReference type="GO" id="GO:0019441">
    <property type="term" value="P:L-tryptophan catabolic process to kynurenine"/>
    <property type="evidence" value="ECO:0007669"/>
    <property type="project" value="InterPro"/>
</dbReference>
<evidence type="ECO:0000313" key="2">
    <source>
        <dbReference type="Proteomes" id="UP000515934"/>
    </source>
</evidence>
<dbReference type="EMBL" id="CP060716">
    <property type="protein sequence ID" value="QNN62631.1"/>
    <property type="molecule type" value="Genomic_DNA"/>
</dbReference>
<accession>A0A7G9S456</accession>
<dbReference type="SUPFAM" id="SSF102198">
    <property type="entry name" value="Putative cyclase"/>
    <property type="match status" value="1"/>
</dbReference>
<evidence type="ECO:0000313" key="1">
    <source>
        <dbReference type="EMBL" id="QNN62631.1"/>
    </source>
</evidence>
<gene>
    <name evidence="1" type="ORF">H9L06_10405</name>
</gene>
<dbReference type="GO" id="GO:0004061">
    <property type="term" value="F:arylformamidase activity"/>
    <property type="evidence" value="ECO:0007669"/>
    <property type="project" value="InterPro"/>
</dbReference>
<dbReference type="PANTHER" id="PTHR31118:SF32">
    <property type="entry name" value="KYNURENINE FORMAMIDASE"/>
    <property type="match status" value="1"/>
</dbReference>
<dbReference type="KEGG" id="ldn:H9L06_10405"/>
<dbReference type="RefSeq" id="WP_187555101.1">
    <property type="nucleotide sequence ID" value="NZ_CP060716.1"/>
</dbReference>
<dbReference type="AlphaFoldDB" id="A0A7G9S456"/>
<protein>
    <submittedName>
        <fullName evidence="1">Cyclase family protein</fullName>
    </submittedName>
</protein>
<reference evidence="1 2" key="1">
    <citation type="submission" date="2020-08" db="EMBL/GenBank/DDBJ databases">
        <title>Genome sequence of Leucobacter denitrificans KACC 14055T.</title>
        <authorList>
            <person name="Hyun D.-W."/>
            <person name="Bae J.-W."/>
        </authorList>
    </citation>
    <scope>NUCLEOTIDE SEQUENCE [LARGE SCALE GENOMIC DNA]</scope>
    <source>
        <strain evidence="1 2">KACC 14055</strain>
    </source>
</reference>
<dbReference type="Proteomes" id="UP000515934">
    <property type="component" value="Chromosome"/>
</dbReference>
<keyword evidence="2" id="KW-1185">Reference proteome</keyword>
<dbReference type="InterPro" id="IPR037175">
    <property type="entry name" value="KFase_sf"/>
</dbReference>
<organism evidence="1 2">
    <name type="scientific">Leucobacter denitrificans</name>
    <dbReference type="NCBI Taxonomy" id="683042"/>
    <lineage>
        <taxon>Bacteria</taxon>
        <taxon>Bacillati</taxon>
        <taxon>Actinomycetota</taxon>
        <taxon>Actinomycetes</taxon>
        <taxon>Micrococcales</taxon>
        <taxon>Microbacteriaceae</taxon>
        <taxon>Leucobacter</taxon>
    </lineage>
</organism>
<dbReference type="Pfam" id="PF04199">
    <property type="entry name" value="Cyclase"/>
    <property type="match status" value="1"/>
</dbReference>
<dbReference type="Gene3D" id="3.50.30.50">
    <property type="entry name" value="Putative cyclase"/>
    <property type="match status" value="1"/>
</dbReference>